<evidence type="ECO:0000313" key="3">
    <source>
        <dbReference type="Proteomes" id="UP000199494"/>
    </source>
</evidence>
<organism evidence="2 3">
    <name type="scientific">Prauserella marina</name>
    <dbReference type="NCBI Taxonomy" id="530584"/>
    <lineage>
        <taxon>Bacteria</taxon>
        <taxon>Bacillati</taxon>
        <taxon>Actinomycetota</taxon>
        <taxon>Actinomycetes</taxon>
        <taxon>Pseudonocardiales</taxon>
        <taxon>Pseudonocardiaceae</taxon>
        <taxon>Prauserella</taxon>
    </lineage>
</organism>
<feature type="region of interest" description="Disordered" evidence="1">
    <location>
        <begin position="19"/>
        <end position="73"/>
    </location>
</feature>
<sequence>MFPKKTLPFPVVPALALVSRSGTTPPTVSISGTKADEPAAPSVTIDDAGATGRSATAAPTGSSLMPTGTTENR</sequence>
<accession>A0A1G6MEC5</accession>
<feature type="compositionally biased region" description="Polar residues" evidence="1">
    <location>
        <begin position="20"/>
        <end position="32"/>
    </location>
</feature>
<evidence type="ECO:0000256" key="1">
    <source>
        <dbReference type="SAM" id="MobiDB-lite"/>
    </source>
</evidence>
<keyword evidence="3" id="KW-1185">Reference proteome</keyword>
<dbReference type="STRING" id="530584.SAMN05421630_102488"/>
<name>A0A1G6MEC5_9PSEU</name>
<gene>
    <name evidence="2" type="ORF">SAMN05421630_102488</name>
</gene>
<evidence type="ECO:0000313" key="2">
    <source>
        <dbReference type="EMBL" id="SDC53922.1"/>
    </source>
</evidence>
<dbReference type="Proteomes" id="UP000199494">
    <property type="component" value="Unassembled WGS sequence"/>
</dbReference>
<proteinExistence type="predicted"/>
<dbReference type="AlphaFoldDB" id="A0A1G6MEC5"/>
<feature type="compositionally biased region" description="Polar residues" evidence="1">
    <location>
        <begin position="53"/>
        <end position="73"/>
    </location>
</feature>
<reference evidence="2 3" key="1">
    <citation type="submission" date="2016-10" db="EMBL/GenBank/DDBJ databases">
        <authorList>
            <person name="de Groot N.N."/>
        </authorList>
    </citation>
    <scope>NUCLEOTIDE SEQUENCE [LARGE SCALE GENOMIC DNA]</scope>
    <source>
        <strain evidence="2 3">CGMCC 4.5506</strain>
    </source>
</reference>
<dbReference type="EMBL" id="FMZE01000002">
    <property type="protein sequence ID" value="SDC53922.1"/>
    <property type="molecule type" value="Genomic_DNA"/>
</dbReference>
<protein>
    <submittedName>
        <fullName evidence="2">Uncharacterized protein</fullName>
    </submittedName>
</protein>